<dbReference type="Proteomes" id="UP000887561">
    <property type="component" value="Unplaced"/>
</dbReference>
<keyword evidence="1" id="KW-0472">Membrane</keyword>
<feature type="transmembrane region" description="Helical" evidence="1">
    <location>
        <begin position="128"/>
        <end position="156"/>
    </location>
</feature>
<accession>A0A915MKV4</accession>
<proteinExistence type="predicted"/>
<dbReference type="AlphaFoldDB" id="A0A915MKV4"/>
<evidence type="ECO:0000256" key="1">
    <source>
        <dbReference type="SAM" id="Phobius"/>
    </source>
</evidence>
<feature type="transmembrane region" description="Helical" evidence="1">
    <location>
        <begin position="82"/>
        <end position="108"/>
    </location>
</feature>
<protein>
    <submittedName>
        <fullName evidence="3">Uncharacterized protein</fullName>
    </submittedName>
</protein>
<sequence>MSSFEYNNTSRSENNAKNVASAYMAMKQSNNYSKSSSTPHGLINIENKRRRKSKESMIGSVDSYNSKLCFFGILRIETAARLFLFFYVALSACGVIFGSVATMVWILVPLVVVPLAAYSLSRHSSKCLYPFLVISVINSIVTFCMALIVGGCITYFDVLAQQRKQHEQQLKQSVAAGIESRVHSLASAPTEIRGTQSACGLEKTDGSNLNLCDVALEHKLCVNLARLLAGTVNCALKRSDKTNVIRVTCEKVIEPWEMLLCPLSDPDRKCCIDKPSSHPVNSGNSCSRNPSKFAIQSLAKSFGQTHHIEMLFLIVHK</sequence>
<dbReference type="WBParaSite" id="scaffold4516_cov167.g8252">
    <property type="protein sequence ID" value="scaffold4516_cov167.g8252"/>
    <property type="gene ID" value="scaffold4516_cov167.g8252"/>
</dbReference>
<keyword evidence="2" id="KW-1185">Reference proteome</keyword>
<keyword evidence="1" id="KW-1133">Transmembrane helix</keyword>
<organism evidence="2 3">
    <name type="scientific">Meloidogyne javanica</name>
    <name type="common">Root-knot nematode worm</name>
    <dbReference type="NCBI Taxonomy" id="6303"/>
    <lineage>
        <taxon>Eukaryota</taxon>
        <taxon>Metazoa</taxon>
        <taxon>Ecdysozoa</taxon>
        <taxon>Nematoda</taxon>
        <taxon>Chromadorea</taxon>
        <taxon>Rhabditida</taxon>
        <taxon>Tylenchina</taxon>
        <taxon>Tylenchomorpha</taxon>
        <taxon>Tylenchoidea</taxon>
        <taxon>Meloidogynidae</taxon>
        <taxon>Meloidogyninae</taxon>
        <taxon>Meloidogyne</taxon>
        <taxon>Meloidogyne incognita group</taxon>
    </lineage>
</organism>
<name>A0A915MKV4_MELJA</name>
<evidence type="ECO:0000313" key="3">
    <source>
        <dbReference type="WBParaSite" id="scaffold4516_cov167.g8252"/>
    </source>
</evidence>
<reference evidence="3" key="1">
    <citation type="submission" date="2022-11" db="UniProtKB">
        <authorList>
            <consortium name="WormBaseParasite"/>
        </authorList>
    </citation>
    <scope>IDENTIFICATION</scope>
</reference>
<evidence type="ECO:0000313" key="2">
    <source>
        <dbReference type="Proteomes" id="UP000887561"/>
    </source>
</evidence>
<keyword evidence="1" id="KW-0812">Transmembrane</keyword>